<dbReference type="Gene3D" id="1.10.443.10">
    <property type="entry name" value="Intergrase catalytic core"/>
    <property type="match status" value="1"/>
</dbReference>
<comment type="caution">
    <text evidence="1">The sequence shown here is derived from an EMBL/GenBank/DDBJ whole genome shotgun (WGS) entry which is preliminary data.</text>
</comment>
<dbReference type="GO" id="GO:0015074">
    <property type="term" value="P:DNA integration"/>
    <property type="evidence" value="ECO:0007669"/>
    <property type="project" value="InterPro"/>
</dbReference>
<dbReference type="EMBL" id="NCKW01009469">
    <property type="protein sequence ID" value="POM67148.1"/>
    <property type="molecule type" value="Genomic_DNA"/>
</dbReference>
<dbReference type="Proteomes" id="UP000237271">
    <property type="component" value="Unassembled WGS sequence"/>
</dbReference>
<protein>
    <submittedName>
        <fullName evidence="1">Uncharacterized protein</fullName>
    </submittedName>
</protein>
<organism evidence="1 2">
    <name type="scientific">Phytophthora palmivora</name>
    <dbReference type="NCBI Taxonomy" id="4796"/>
    <lineage>
        <taxon>Eukaryota</taxon>
        <taxon>Sar</taxon>
        <taxon>Stramenopiles</taxon>
        <taxon>Oomycota</taxon>
        <taxon>Peronosporomycetes</taxon>
        <taxon>Peronosporales</taxon>
        <taxon>Peronosporaceae</taxon>
        <taxon>Phytophthora</taxon>
    </lineage>
</organism>
<name>A0A2P4XNM0_9STRA</name>
<keyword evidence="2" id="KW-1185">Reference proteome</keyword>
<dbReference type="AlphaFoldDB" id="A0A2P4XNM0"/>
<proteinExistence type="predicted"/>
<reference evidence="1 2" key="1">
    <citation type="journal article" date="2017" name="Genome Biol. Evol.">
        <title>Phytophthora megakarya and P. palmivora, closely related causal agents of cacao black pod rot, underwent increases in genome sizes and gene numbers by different mechanisms.</title>
        <authorList>
            <person name="Ali S.S."/>
            <person name="Shao J."/>
            <person name="Lary D.J."/>
            <person name="Kronmiller B."/>
            <person name="Shen D."/>
            <person name="Strem M.D."/>
            <person name="Amoako-Attah I."/>
            <person name="Akrofi A.Y."/>
            <person name="Begoude B.A."/>
            <person name="Ten Hoopen G.M."/>
            <person name="Coulibaly K."/>
            <person name="Kebe B.I."/>
            <person name="Melnick R.L."/>
            <person name="Guiltinan M.J."/>
            <person name="Tyler B.M."/>
            <person name="Meinhardt L.W."/>
            <person name="Bailey B.A."/>
        </authorList>
    </citation>
    <scope>NUCLEOTIDE SEQUENCE [LARGE SCALE GENOMIC DNA]</scope>
    <source>
        <strain evidence="2">sbr112.9</strain>
    </source>
</reference>
<evidence type="ECO:0000313" key="1">
    <source>
        <dbReference type="EMBL" id="POM67148.1"/>
    </source>
</evidence>
<sequence length="160" mass="18158">MTIPAPTRDMVFTRTFMLHTWNLMARASSTAAVRQSHLEWGEDALRVYFAQTKADQFGTHSREPRHVYANPLQPELCSILALGMFWLCNDNFVDELQLFAGDAQNERLRKILPRALNLPELREEIKDRVTLGTHSFRKGASSYAAYGTTAALTVLFKIAI</sequence>
<accession>A0A2P4XNM0</accession>
<evidence type="ECO:0000313" key="2">
    <source>
        <dbReference type="Proteomes" id="UP000237271"/>
    </source>
</evidence>
<dbReference type="GO" id="GO:0006310">
    <property type="term" value="P:DNA recombination"/>
    <property type="evidence" value="ECO:0007669"/>
    <property type="project" value="InterPro"/>
</dbReference>
<gene>
    <name evidence="1" type="ORF">PHPALM_16904</name>
</gene>
<dbReference type="GO" id="GO:0003677">
    <property type="term" value="F:DNA binding"/>
    <property type="evidence" value="ECO:0007669"/>
    <property type="project" value="InterPro"/>
</dbReference>
<dbReference type="InterPro" id="IPR013762">
    <property type="entry name" value="Integrase-like_cat_sf"/>
</dbReference>
<dbReference type="OrthoDB" id="119991at2759"/>